<reference evidence="1 2" key="1">
    <citation type="submission" date="2015-08" db="EMBL/GenBank/DDBJ databases">
        <authorList>
            <person name="Babu N.S."/>
            <person name="Beckwith C.J."/>
            <person name="Beseler K.G."/>
            <person name="Brison A."/>
            <person name="Carone J.V."/>
            <person name="Caskin T.P."/>
            <person name="Diamond M."/>
            <person name="Durham M.E."/>
            <person name="Foxe J.M."/>
            <person name="Go M."/>
            <person name="Henderson B.A."/>
            <person name="Jones I.B."/>
            <person name="McGettigan J.A."/>
            <person name="Micheletti S.J."/>
            <person name="Nasrallah M.E."/>
            <person name="Ortiz D."/>
            <person name="Piller C.R."/>
            <person name="Privatt S.R."/>
            <person name="Schneider S.L."/>
            <person name="Sharp S."/>
            <person name="Smith T.C."/>
            <person name="Stanton J.D."/>
            <person name="Ullery H.E."/>
            <person name="Wilson R.J."/>
            <person name="Serrano M.G."/>
            <person name="Buck G."/>
            <person name="Lee V."/>
            <person name="Wang Y."/>
            <person name="Carvalho R."/>
            <person name="Voegtly L."/>
            <person name="Shi R."/>
            <person name="Duckworth R."/>
            <person name="Johnson A."/>
            <person name="Loviza R."/>
            <person name="Walstead R."/>
            <person name="Shah Z."/>
            <person name="Kiflezghi M."/>
            <person name="Wade K."/>
            <person name="Ball S.L."/>
            <person name="Bradley K.W."/>
            <person name="Asai D.J."/>
            <person name="Bowman C.A."/>
            <person name="Russell D.A."/>
            <person name="Pope W.H."/>
            <person name="Jacobs-Sera D."/>
            <person name="Hendrix R.W."/>
            <person name="Hatfull G.F."/>
        </authorList>
    </citation>
    <scope>NUCLEOTIDE SEQUENCE [LARGE SCALE GENOMIC DNA]</scope>
    <source>
        <strain evidence="1 2">DSM 27648</strain>
    </source>
</reference>
<sequence length="691" mass="72832">MTLAPPPIRTDRGILRREQVLGGLPVLGRGVVTWGALAIHDVERALPRDVRPVLSRSDAVMRARPFSRAPVDEDDARLVVHAGRRGGTLAWLIAPRRTHGLPTAPRVVVDATSGRVLEARDQIKHASVFTYPENPTRTPSPALLPLPFATVGDRLSSSDLVARSCVDHGGTRSISLGGAPRVIRVCGLEQVAVASGTGDFVEPPRSEPRLGREQADAFAEASAFFHAARILEYFRILGGGTEEPRLSERPLDLVTSLRIAPGLLEGDFDLAGRPDAELVSYPGAFFLPGAGASEGETFRALYGVTRGTVWFGQGTKVDFAYDGDVVAHEVTHALIDATLHVSGWRVTEEGISAEPEAIGEAIADYFAAASTNDPVVGEYVATESAAATAALRSIDGDDACPRSITGEPHGDSRVLSGALWRTRRTLDASSRNAFDAAVYRALSLSPGRRDLGFEELAVFLRAALQAELPSAEPLLASELVRSGILPRCSSIVTLVPDAPLRAPVGWFAAPGTDATSEVITPGILQLRVEVPPGTSKIGLVFAARRVSPPLFGREGTPFQPVVLASWDRPIRWSRDAANEALPDVSARVTPEGEASRVAELDVPAGVRVAYLQIANEGEGDGAYDGLTVSFTAAVPGGDIDAGAAPEAPVSSAPTAIGASGSGCAMAPSRGPIPIALLFGVAALGFRRRRRV</sequence>
<dbReference type="EMBL" id="CP012333">
    <property type="protein sequence ID" value="AKU95530.1"/>
    <property type="molecule type" value="Genomic_DNA"/>
</dbReference>
<protein>
    <recommendedName>
        <fullName evidence="3">FTP domain-containing protein</fullName>
    </recommendedName>
</protein>
<proteinExistence type="predicted"/>
<accession>A0A0K1PPR3</accession>
<evidence type="ECO:0000313" key="2">
    <source>
        <dbReference type="Proteomes" id="UP000064967"/>
    </source>
</evidence>
<gene>
    <name evidence="1" type="ORF">AKJ09_02194</name>
</gene>
<dbReference type="Proteomes" id="UP000064967">
    <property type="component" value="Chromosome"/>
</dbReference>
<evidence type="ECO:0000313" key="1">
    <source>
        <dbReference type="EMBL" id="AKU95530.1"/>
    </source>
</evidence>
<keyword evidence="2" id="KW-1185">Reference proteome</keyword>
<dbReference type="SUPFAM" id="SSF55486">
    <property type="entry name" value="Metalloproteases ('zincins'), catalytic domain"/>
    <property type="match status" value="1"/>
</dbReference>
<dbReference type="KEGG" id="llu:AKJ09_02194"/>
<dbReference type="AlphaFoldDB" id="A0A0K1PPR3"/>
<evidence type="ECO:0008006" key="3">
    <source>
        <dbReference type="Google" id="ProtNLM"/>
    </source>
</evidence>
<name>A0A0K1PPR3_9BACT</name>
<organism evidence="1 2">
    <name type="scientific">Labilithrix luteola</name>
    <dbReference type="NCBI Taxonomy" id="1391654"/>
    <lineage>
        <taxon>Bacteria</taxon>
        <taxon>Pseudomonadati</taxon>
        <taxon>Myxococcota</taxon>
        <taxon>Polyangia</taxon>
        <taxon>Polyangiales</taxon>
        <taxon>Labilitrichaceae</taxon>
        <taxon>Labilithrix</taxon>
    </lineage>
</organism>